<organism evidence="4 6">
    <name type="scientific">Cyberlindnera jadinii (strain ATCC 18201 / CBS 1600 / BCRC 20928 / JCM 3617 / NBRC 0987 / NRRL Y-1542)</name>
    <name type="common">Torula yeast</name>
    <name type="synonym">Candida utilis</name>
    <dbReference type="NCBI Taxonomy" id="983966"/>
    <lineage>
        <taxon>Eukaryota</taxon>
        <taxon>Fungi</taxon>
        <taxon>Dikarya</taxon>
        <taxon>Ascomycota</taxon>
        <taxon>Saccharomycotina</taxon>
        <taxon>Saccharomycetes</taxon>
        <taxon>Phaffomycetales</taxon>
        <taxon>Phaffomycetaceae</taxon>
        <taxon>Cyberlindnera</taxon>
    </lineage>
</organism>
<dbReference type="GeneID" id="30988702"/>
<evidence type="ECO:0000256" key="2">
    <source>
        <dbReference type="SAM" id="Phobius"/>
    </source>
</evidence>
<dbReference type="Gene3D" id="3.10.20.90">
    <property type="entry name" value="Phosphatidylinositol 3-kinase Catalytic Subunit, Chain A, domain 1"/>
    <property type="match status" value="1"/>
</dbReference>
<feature type="transmembrane region" description="Helical" evidence="2">
    <location>
        <begin position="616"/>
        <end position="639"/>
    </location>
</feature>
<dbReference type="AlphaFoldDB" id="A0A0H5C317"/>
<reference evidence="5 7" key="3">
    <citation type="journal article" date="2016" name="Proc. Natl. Acad. Sci. U.S.A.">
        <title>Comparative genomics of biotechnologically important yeasts.</title>
        <authorList>
            <person name="Riley R."/>
            <person name="Haridas S."/>
            <person name="Wolfe K.H."/>
            <person name="Lopes M.R."/>
            <person name="Hittinger C.T."/>
            <person name="Goeker M."/>
            <person name="Salamov A.A."/>
            <person name="Wisecaver J.H."/>
            <person name="Long T.M."/>
            <person name="Calvey C.H."/>
            <person name="Aerts A.L."/>
            <person name="Barry K.W."/>
            <person name="Choi C."/>
            <person name="Clum A."/>
            <person name="Coughlan A.Y."/>
            <person name="Deshpande S."/>
            <person name="Douglass A.P."/>
            <person name="Hanson S.J."/>
            <person name="Klenk H.-P."/>
            <person name="LaButti K.M."/>
            <person name="Lapidus A."/>
            <person name="Lindquist E.A."/>
            <person name="Lipzen A.M."/>
            <person name="Meier-Kolthoff J.P."/>
            <person name="Ohm R.A."/>
            <person name="Otillar R.P."/>
            <person name="Pangilinan J.L."/>
            <person name="Peng Y."/>
            <person name="Rokas A."/>
            <person name="Rosa C.A."/>
            <person name="Scheuner C."/>
            <person name="Sibirny A.A."/>
            <person name="Slot J.C."/>
            <person name="Stielow J.B."/>
            <person name="Sun H."/>
            <person name="Kurtzman C.P."/>
            <person name="Blackwell M."/>
            <person name="Grigoriev I.V."/>
            <person name="Jeffries T.W."/>
        </authorList>
    </citation>
    <scope>NUCLEOTIDE SEQUENCE [LARGE SCALE GENOMIC DNA]</scope>
    <source>
        <strain evidence="7">ATCC 18201 / CBS 1600 / BCRC 20928 / JCM 3617 / NBRC 0987 / NRRL Y-1542</strain>
        <strain evidence="5">NRRL Y-1542</strain>
    </source>
</reference>
<feature type="domain" description="Ubiquitin-like" evidence="3">
    <location>
        <begin position="199"/>
        <end position="264"/>
    </location>
</feature>
<dbReference type="OrthoDB" id="4018787at2759"/>
<gene>
    <name evidence="4" type="ORF">BN1211_2758</name>
    <name evidence="5" type="ORF">CYBJADRAFT_165997</name>
</gene>
<evidence type="ECO:0000259" key="3">
    <source>
        <dbReference type="PROSITE" id="PS50053"/>
    </source>
</evidence>
<protein>
    <recommendedName>
        <fullName evidence="3">Ubiquitin-like domain-containing protein</fullName>
    </recommendedName>
</protein>
<proteinExistence type="predicted"/>
<feature type="transmembrane region" description="Helical" evidence="2">
    <location>
        <begin position="537"/>
        <end position="556"/>
    </location>
</feature>
<dbReference type="InterPro" id="IPR029071">
    <property type="entry name" value="Ubiquitin-like_domsf"/>
</dbReference>
<dbReference type="PROSITE" id="PS50053">
    <property type="entry name" value="UBIQUITIN_2"/>
    <property type="match status" value="1"/>
</dbReference>
<dbReference type="InterPro" id="IPR000626">
    <property type="entry name" value="Ubiquitin-like_dom"/>
</dbReference>
<evidence type="ECO:0000313" key="5">
    <source>
        <dbReference type="EMBL" id="ODV75242.1"/>
    </source>
</evidence>
<accession>A0A1E4S777</accession>
<dbReference type="EMBL" id="CDQK01000003">
    <property type="protein sequence ID" value="CEP22400.1"/>
    <property type="molecule type" value="Genomic_DNA"/>
</dbReference>
<keyword evidence="2" id="KW-0812">Transmembrane</keyword>
<feature type="region of interest" description="Disordered" evidence="1">
    <location>
        <begin position="365"/>
        <end position="398"/>
    </location>
</feature>
<accession>A0A0H5C317</accession>
<keyword evidence="2" id="KW-1133">Transmembrane helix</keyword>
<evidence type="ECO:0000313" key="6">
    <source>
        <dbReference type="Proteomes" id="UP000038830"/>
    </source>
</evidence>
<evidence type="ECO:0000313" key="7">
    <source>
        <dbReference type="Proteomes" id="UP000094389"/>
    </source>
</evidence>
<dbReference type="RefSeq" id="XP_020072281.1">
    <property type="nucleotide sequence ID" value="XM_020214306.1"/>
</dbReference>
<feature type="compositionally biased region" description="Basic and acidic residues" evidence="1">
    <location>
        <begin position="654"/>
        <end position="668"/>
    </location>
</feature>
<sequence length="674" mass="77464">MAMRTRDMTMDIAAKHVELLLWSSDPLFDGFPNKLVRTTLDNTVQDVKEVISQRSFELTQQKNFNPSALNLYYKHNELSRFKVWAQCIDLSDPLIRIRVEFVHEKLAVREMVPSMVDIGIRTSTGRVLQMRKLMSVTVKELKCALVDYLHLESLFDITSFEYNGGVKIEDDSVTLHDLLQQDTVPFGLLNFYATVTGDFTVRLMSPREGVLRTNEMSVNLDTTIFTVKKYILDMYAGLTPDFTTSEIKILYFGRILEDDTRIRNISTPNTIATMTLHFIIQEPDHSNEHTGFWKDLQRGKIFDFYPKEPNPNFMVEHQRIKRLREQFKNNTDKEEFFPQEEALENLEHSTFINRDNFRNVGISSPSYSELSSTQNAHSNNSTDEHLPAEDTTNELIGTTDSTDSLEQTLFGYEFTVNDTHQQVKLSTDEVIVNNSDPSNPYIMVSSAGMKKLAELGISIVVPNVVQTVLREELAEDDNHLADANNEHANRGQLNNIHIRLFERIRDNLEPIGAFAANTLIFVMFYRALISPLEDSDYIYLIHTVVAIAYLFTHQPIREFFTQFIHNGSPHVRNLTQRATRLLHQLGWSRVTNGATRLVEQAIELENSQRLPRYLQYIYPFALSVFLCLVTLVPSGHTLTNRLIKEKKQREDELLARAADAERAEEHSQTGELGE</sequence>
<dbReference type="SUPFAM" id="SSF54236">
    <property type="entry name" value="Ubiquitin-like"/>
    <property type="match status" value="1"/>
</dbReference>
<reference evidence="4" key="1">
    <citation type="submission" date="2014-12" db="EMBL/GenBank/DDBJ databases">
        <authorList>
            <person name="Jaenicke S."/>
        </authorList>
    </citation>
    <scope>NUCLEOTIDE SEQUENCE [LARGE SCALE GENOMIC DNA]</scope>
    <source>
        <strain evidence="4">CBS1600</strain>
    </source>
</reference>
<evidence type="ECO:0000256" key="1">
    <source>
        <dbReference type="SAM" id="MobiDB-lite"/>
    </source>
</evidence>
<keyword evidence="7" id="KW-1185">Reference proteome</keyword>
<keyword evidence="2" id="KW-0472">Membrane</keyword>
<dbReference type="CDD" id="cd17039">
    <property type="entry name" value="Ubl_ubiquitin_like"/>
    <property type="match status" value="1"/>
</dbReference>
<dbReference type="Proteomes" id="UP000094389">
    <property type="component" value="Unassembled WGS sequence"/>
</dbReference>
<name>A0A0H5C317_CYBJN</name>
<evidence type="ECO:0000313" key="4">
    <source>
        <dbReference type="EMBL" id="CEP22400.1"/>
    </source>
</evidence>
<dbReference type="Proteomes" id="UP000038830">
    <property type="component" value="Unassembled WGS sequence"/>
</dbReference>
<dbReference type="EMBL" id="KV453926">
    <property type="protein sequence ID" value="ODV75242.1"/>
    <property type="molecule type" value="Genomic_DNA"/>
</dbReference>
<reference evidence="6" key="2">
    <citation type="journal article" date="2015" name="J. Biotechnol.">
        <title>The structure of the Cyberlindnera jadinii genome and its relation to Candida utilis analyzed by the occurrence of single nucleotide polymorphisms.</title>
        <authorList>
            <person name="Rupp O."/>
            <person name="Brinkrolf K."/>
            <person name="Buerth C."/>
            <person name="Kunigo M."/>
            <person name="Schneider J."/>
            <person name="Jaenicke S."/>
            <person name="Goesmann A."/>
            <person name="Puehler A."/>
            <person name="Jaeger K.-E."/>
            <person name="Ernst J.F."/>
        </authorList>
    </citation>
    <scope>NUCLEOTIDE SEQUENCE [LARGE SCALE GENOMIC DNA]</scope>
    <source>
        <strain evidence="6">ATCC 18201 / CBS 1600 / BCRC 20928 / JCM 3617 / NBRC 0987 / NRRL Y-1542</strain>
    </source>
</reference>
<feature type="region of interest" description="Disordered" evidence="1">
    <location>
        <begin position="654"/>
        <end position="674"/>
    </location>
</feature>
<feature type="transmembrane region" description="Helical" evidence="2">
    <location>
        <begin position="508"/>
        <end position="525"/>
    </location>
</feature>
<feature type="compositionally biased region" description="Polar residues" evidence="1">
    <location>
        <begin position="365"/>
        <end position="381"/>
    </location>
</feature>